<dbReference type="OMA" id="MSTPFAD"/>
<gene>
    <name evidence="1" type="ORF">RO3G_10984</name>
</gene>
<protein>
    <submittedName>
        <fullName evidence="1">Uncharacterized protein</fullName>
    </submittedName>
</protein>
<dbReference type="GeneID" id="93617949"/>
<organism evidence="1 2">
    <name type="scientific">Rhizopus delemar (strain RA 99-880 / ATCC MYA-4621 / FGSC 9543 / NRRL 43880)</name>
    <name type="common">Mucormycosis agent</name>
    <name type="synonym">Rhizopus arrhizus var. delemar</name>
    <dbReference type="NCBI Taxonomy" id="246409"/>
    <lineage>
        <taxon>Eukaryota</taxon>
        <taxon>Fungi</taxon>
        <taxon>Fungi incertae sedis</taxon>
        <taxon>Mucoromycota</taxon>
        <taxon>Mucoromycotina</taxon>
        <taxon>Mucoromycetes</taxon>
        <taxon>Mucorales</taxon>
        <taxon>Mucorineae</taxon>
        <taxon>Rhizopodaceae</taxon>
        <taxon>Rhizopus</taxon>
    </lineage>
</organism>
<evidence type="ECO:0000313" key="1">
    <source>
        <dbReference type="EMBL" id="EIE86273.1"/>
    </source>
</evidence>
<dbReference type="InParanoid" id="I1CCU3"/>
<proteinExistence type="predicted"/>
<reference evidence="1 2" key="1">
    <citation type="journal article" date="2009" name="PLoS Genet.">
        <title>Genomic analysis of the basal lineage fungus Rhizopus oryzae reveals a whole-genome duplication.</title>
        <authorList>
            <person name="Ma L.-J."/>
            <person name="Ibrahim A.S."/>
            <person name="Skory C."/>
            <person name="Grabherr M.G."/>
            <person name="Burger G."/>
            <person name="Butler M."/>
            <person name="Elias M."/>
            <person name="Idnurm A."/>
            <person name="Lang B.F."/>
            <person name="Sone T."/>
            <person name="Abe A."/>
            <person name="Calvo S.E."/>
            <person name="Corrochano L.M."/>
            <person name="Engels R."/>
            <person name="Fu J."/>
            <person name="Hansberg W."/>
            <person name="Kim J.-M."/>
            <person name="Kodira C.D."/>
            <person name="Koehrsen M.J."/>
            <person name="Liu B."/>
            <person name="Miranda-Saavedra D."/>
            <person name="O'Leary S."/>
            <person name="Ortiz-Castellanos L."/>
            <person name="Poulter R."/>
            <person name="Rodriguez-Romero J."/>
            <person name="Ruiz-Herrera J."/>
            <person name="Shen Y.-Q."/>
            <person name="Zeng Q."/>
            <person name="Galagan J."/>
            <person name="Birren B.W."/>
            <person name="Cuomo C.A."/>
            <person name="Wickes B.L."/>
        </authorList>
    </citation>
    <scope>NUCLEOTIDE SEQUENCE [LARGE SCALE GENOMIC DNA]</scope>
    <source>
        <strain evidence="2">RA 99-880 / ATCC MYA-4621 / FGSC 9543 / NRRL 43880</strain>
    </source>
</reference>
<sequence length="76" mass="8691">MAGNDCDGWRDKLVGKILLENDQESTLSEGEYVYKKDLPQPSRVVKKGSFVTMDFRPDRLNVHVDDRMKITGVKYG</sequence>
<dbReference type="Pfam" id="PF11720">
    <property type="entry name" value="Inhibitor_I78"/>
    <property type="match status" value="1"/>
</dbReference>
<dbReference type="PANTHER" id="PTHR39600:SF1">
    <property type="entry name" value="PEPTIDASE INHIBITOR I78 FAMILY PROTEIN"/>
    <property type="match status" value="1"/>
</dbReference>
<dbReference type="InterPro" id="IPR021719">
    <property type="entry name" value="Prot_inh_I78"/>
</dbReference>
<evidence type="ECO:0000313" key="2">
    <source>
        <dbReference type="Proteomes" id="UP000009138"/>
    </source>
</evidence>
<accession>I1CCU3</accession>
<dbReference type="RefSeq" id="XP_067521669.1">
    <property type="nucleotide sequence ID" value="XM_067665568.1"/>
</dbReference>
<dbReference type="Proteomes" id="UP000009138">
    <property type="component" value="Unassembled WGS sequence"/>
</dbReference>
<name>I1CCU3_RHIO9</name>
<dbReference type="STRING" id="246409.I1CCU3"/>
<dbReference type="AlphaFoldDB" id="I1CCU3"/>
<dbReference type="Gene3D" id="3.30.10.10">
    <property type="entry name" value="Trypsin Inhibitor V, subunit A"/>
    <property type="match status" value="1"/>
</dbReference>
<dbReference type="eggNOG" id="ENOG502SBMP">
    <property type="taxonomic scope" value="Eukaryota"/>
</dbReference>
<dbReference type="OrthoDB" id="10013825at2759"/>
<dbReference type="EMBL" id="CH476739">
    <property type="protein sequence ID" value="EIE86273.1"/>
    <property type="molecule type" value="Genomic_DNA"/>
</dbReference>
<keyword evidence="2" id="KW-1185">Reference proteome</keyword>
<dbReference type="VEuPathDB" id="FungiDB:RO3G_10984"/>
<dbReference type="PANTHER" id="PTHR39600">
    <property type="entry name" value="PEPTIDASE INHIBITOR I78 FAMILY PROTEIN"/>
    <property type="match status" value="1"/>
</dbReference>